<dbReference type="EMBL" id="HBEG01048668">
    <property type="protein sequence ID" value="CAD8386011.1"/>
    <property type="molecule type" value="Transcribed_RNA"/>
</dbReference>
<protein>
    <submittedName>
        <fullName evidence="2">Uncharacterized protein</fullName>
    </submittedName>
</protein>
<dbReference type="Gene3D" id="3.10.450.50">
    <property type="match status" value="1"/>
</dbReference>
<gene>
    <name evidence="2" type="ORF">PBAH0796_LOCUS29699</name>
</gene>
<organism evidence="2">
    <name type="scientific">Pyrodinium bahamense</name>
    <dbReference type="NCBI Taxonomy" id="73915"/>
    <lineage>
        <taxon>Eukaryota</taxon>
        <taxon>Sar</taxon>
        <taxon>Alveolata</taxon>
        <taxon>Dinophyceae</taxon>
        <taxon>Gonyaulacales</taxon>
        <taxon>Pyrocystaceae</taxon>
        <taxon>Pyrodinium</taxon>
    </lineage>
</organism>
<evidence type="ECO:0000256" key="1">
    <source>
        <dbReference type="SAM" id="SignalP"/>
    </source>
</evidence>
<dbReference type="InterPro" id="IPR032710">
    <property type="entry name" value="NTF2-like_dom_sf"/>
</dbReference>
<feature type="signal peptide" evidence="1">
    <location>
        <begin position="1"/>
        <end position="31"/>
    </location>
</feature>
<proteinExistence type="predicted"/>
<reference evidence="2" key="1">
    <citation type="submission" date="2021-01" db="EMBL/GenBank/DDBJ databases">
        <authorList>
            <person name="Corre E."/>
            <person name="Pelletier E."/>
            <person name="Niang G."/>
            <person name="Scheremetjew M."/>
            <person name="Finn R."/>
            <person name="Kale V."/>
            <person name="Holt S."/>
            <person name="Cochrane G."/>
            <person name="Meng A."/>
            <person name="Brown T."/>
            <person name="Cohen L."/>
        </authorList>
    </citation>
    <scope>NUCLEOTIDE SEQUENCE</scope>
    <source>
        <strain evidence="2">Pbaha01</strain>
    </source>
</reference>
<evidence type="ECO:0000313" key="2">
    <source>
        <dbReference type="EMBL" id="CAD8386011.1"/>
    </source>
</evidence>
<dbReference type="SUPFAM" id="SSF54427">
    <property type="entry name" value="NTF2-like"/>
    <property type="match status" value="1"/>
</dbReference>
<accession>A0A7S0B8F3</accession>
<sequence length="299" mass="31949">MGNALSVCGNISAALLLLAGDLVASLATCMAQTLATLVDRICGSGKNTARRKVPWHEPRFTTVPQHVAGAEDGFGELDVEATMAQSTFPIKPADLIAKAKQVLFSEFGTAEGHDGSCLAEDFQFVAPIIGPLSKAEFIRAFGSFKLKAALPDMKDNSWFHVDPLEPNRVWFFSRATGTHTGVLNFGAPMAATGRAVQLPPQAQSMLFDEQGKVYTLTVGYCMDKRIGNTEGLGGVFGILKAIGKPLPFPEAQRLYSPSLRFEAFEHVAKAVEALGFDPNTRKRLPAEAAPGVAEPLLGS</sequence>
<dbReference type="AlphaFoldDB" id="A0A7S0B8F3"/>
<keyword evidence="1" id="KW-0732">Signal</keyword>
<name>A0A7S0B8F3_9DINO</name>
<feature type="chain" id="PRO_5031277763" evidence="1">
    <location>
        <begin position="32"/>
        <end position="299"/>
    </location>
</feature>